<proteinExistence type="predicted"/>
<feature type="transmembrane region" description="Helical" evidence="2">
    <location>
        <begin position="325"/>
        <end position="354"/>
    </location>
</feature>
<keyword evidence="2" id="KW-0472">Membrane</keyword>
<keyword evidence="2" id="KW-0812">Transmembrane</keyword>
<name>A0A3P8RIZ8_AMPPE</name>
<feature type="compositionally biased region" description="Polar residues" evidence="1">
    <location>
        <begin position="196"/>
        <end position="206"/>
    </location>
</feature>
<evidence type="ECO:0000256" key="1">
    <source>
        <dbReference type="SAM" id="MobiDB-lite"/>
    </source>
</evidence>
<reference evidence="3 4" key="1">
    <citation type="submission" date="2018-03" db="EMBL/GenBank/DDBJ databases">
        <title>Finding Nemo's genes: A chromosome-scale reference assembly of the genome of the orange clownfish Amphiprion percula.</title>
        <authorList>
            <person name="Lehmann R."/>
        </authorList>
    </citation>
    <scope>NUCLEOTIDE SEQUENCE</scope>
</reference>
<feature type="region of interest" description="Disordered" evidence="1">
    <location>
        <begin position="241"/>
        <end position="318"/>
    </location>
</feature>
<dbReference type="Ensembl" id="ENSAPET00000000027.1">
    <property type="protein sequence ID" value="ENSAPEP00000000027.1"/>
    <property type="gene ID" value="ENSAPEG00000000019.1"/>
</dbReference>
<dbReference type="AlphaFoldDB" id="A0A3P8RIZ8"/>
<feature type="compositionally biased region" description="Low complexity" evidence="1">
    <location>
        <begin position="261"/>
        <end position="317"/>
    </location>
</feature>
<sequence>MKTSLDRCIQTALASLYPPFQVTSPTVLCQVLSVVEHCYRGDGLRYLIHFLLPAKNFLQNLQQDACVQYCGLLFRHEGWPLCVHEKIVVQLCPLDQHLLRPGDFYLLVSPAPRLLLCSWAGRHVEQQEVSQLALRSLFSMAWLDSVNRDRERRGAPRLERLLLAAHGDVFRVPWEDLVYPQFISRPRPPREDQDGLMNSSRLSSGQDGKLLPLTKTDQSAASSDGEDSEGEYVELMDLPRFSPQKGSLTQSISLQHRARTTTHTPTHTTTTHTPGTTTHTPGTTTHTPGTTTHTPGTTTHTPTHATTTHSPGTTTHIPTHRERQLRVVCLLCITVVYLLCTSFVCLLCILSSVLSPGSMDRAGRALLTVSTCSSMWSDPDCDSAELLRLLLYYTSTLRKQTRASGLTVLMDARRAAPAAAMFSALRLLQVSVHLDRWKTGRHTNIVILLYILI</sequence>
<accession>A0A3P8RIZ8</accession>
<keyword evidence="4" id="KW-1185">Reference proteome</keyword>
<evidence type="ECO:0000313" key="4">
    <source>
        <dbReference type="Proteomes" id="UP000265080"/>
    </source>
</evidence>
<dbReference type="PANTHER" id="PTHR45845:SF2">
    <property type="entry name" value="RIKEN CDNA D630003M21 GENE"/>
    <property type="match status" value="1"/>
</dbReference>
<dbReference type="STRING" id="161767.ENSAPEP00000000027"/>
<feature type="region of interest" description="Disordered" evidence="1">
    <location>
        <begin position="184"/>
        <end position="229"/>
    </location>
</feature>
<reference evidence="3" key="2">
    <citation type="submission" date="2025-08" db="UniProtKB">
        <authorList>
            <consortium name="Ensembl"/>
        </authorList>
    </citation>
    <scope>IDENTIFICATION</scope>
</reference>
<dbReference type="InterPro" id="IPR052231">
    <property type="entry name" value="Rho_GEF_signaling-related"/>
</dbReference>
<dbReference type="OMA" id="THIPTHR"/>
<dbReference type="PANTHER" id="PTHR45845">
    <property type="entry name" value="RHO GUANINE NUCLEOTIDE EXCHANGE FACTOR-RELATED"/>
    <property type="match status" value="1"/>
</dbReference>
<evidence type="ECO:0000313" key="3">
    <source>
        <dbReference type="Ensembl" id="ENSAPEP00000000027.1"/>
    </source>
</evidence>
<dbReference type="Proteomes" id="UP000265080">
    <property type="component" value="Chromosome 1"/>
</dbReference>
<evidence type="ECO:0000256" key="2">
    <source>
        <dbReference type="SAM" id="Phobius"/>
    </source>
</evidence>
<organism evidence="3 4">
    <name type="scientific">Amphiprion percula</name>
    <name type="common">Orange clownfish</name>
    <name type="synonym">Lutjanus percula</name>
    <dbReference type="NCBI Taxonomy" id="161767"/>
    <lineage>
        <taxon>Eukaryota</taxon>
        <taxon>Metazoa</taxon>
        <taxon>Chordata</taxon>
        <taxon>Craniata</taxon>
        <taxon>Vertebrata</taxon>
        <taxon>Euteleostomi</taxon>
        <taxon>Actinopterygii</taxon>
        <taxon>Neopterygii</taxon>
        <taxon>Teleostei</taxon>
        <taxon>Neoteleostei</taxon>
        <taxon>Acanthomorphata</taxon>
        <taxon>Ovalentaria</taxon>
        <taxon>Pomacentridae</taxon>
        <taxon>Amphiprion</taxon>
    </lineage>
</organism>
<protein>
    <submittedName>
        <fullName evidence="3">Uncharacterized protein</fullName>
    </submittedName>
</protein>
<reference evidence="3" key="3">
    <citation type="submission" date="2025-09" db="UniProtKB">
        <authorList>
            <consortium name="Ensembl"/>
        </authorList>
    </citation>
    <scope>IDENTIFICATION</scope>
</reference>
<keyword evidence="2" id="KW-1133">Transmembrane helix</keyword>
<feature type="compositionally biased region" description="Polar residues" evidence="1">
    <location>
        <begin position="244"/>
        <end position="254"/>
    </location>
</feature>
<dbReference type="GeneTree" id="ENSGT00940000158845"/>